<evidence type="ECO:0000256" key="4">
    <source>
        <dbReference type="SAM" id="MobiDB-lite"/>
    </source>
</evidence>
<dbReference type="PROSITE" id="PS00109">
    <property type="entry name" value="PROTEIN_KINASE_TYR"/>
    <property type="match status" value="1"/>
</dbReference>
<dbReference type="PANTHER" id="PTHR21310">
    <property type="entry name" value="AMINOGLYCOSIDE PHOSPHOTRANSFERASE-RELATED-RELATED"/>
    <property type="match status" value="1"/>
</dbReference>
<evidence type="ECO:0000256" key="5">
    <source>
        <dbReference type="SAM" id="SignalP"/>
    </source>
</evidence>
<dbReference type="InterPro" id="IPR002575">
    <property type="entry name" value="Aminoglycoside_PTrfase"/>
</dbReference>
<gene>
    <name evidence="7" type="ORF">ASPWEDRAFT_174820</name>
</gene>
<keyword evidence="5" id="KW-0732">Signal</keyword>
<dbReference type="Gene3D" id="3.90.1200.10">
    <property type="match status" value="1"/>
</dbReference>
<evidence type="ECO:0000256" key="1">
    <source>
        <dbReference type="ARBA" id="ARBA00012513"/>
    </source>
</evidence>
<dbReference type="RefSeq" id="XP_040687089.1">
    <property type="nucleotide sequence ID" value="XM_040831276.1"/>
</dbReference>
<dbReference type="PANTHER" id="PTHR21310:SF13">
    <property type="entry name" value="AMINOGLYCOSIDE PHOSPHOTRANSFERASE DOMAIN-CONTAINING PROTEIN"/>
    <property type="match status" value="1"/>
</dbReference>
<accession>A0A1L9REQ0</accession>
<dbReference type="GeneID" id="63747124"/>
<dbReference type="InterPro" id="IPR051678">
    <property type="entry name" value="AGP_Transferase"/>
</dbReference>
<keyword evidence="8" id="KW-1185">Reference proteome</keyword>
<evidence type="ECO:0000313" key="8">
    <source>
        <dbReference type="Proteomes" id="UP000184383"/>
    </source>
</evidence>
<dbReference type="OrthoDB" id="428260at2759"/>
<dbReference type="Proteomes" id="UP000184383">
    <property type="component" value="Unassembled WGS sequence"/>
</dbReference>
<evidence type="ECO:0000256" key="3">
    <source>
        <dbReference type="ARBA" id="ARBA00048679"/>
    </source>
</evidence>
<feature type="domain" description="Aminoglycoside phosphotransferase" evidence="6">
    <location>
        <begin position="377"/>
        <end position="442"/>
    </location>
</feature>
<sequence>MHPAGRLFTLAIFQLFNFAALTGYCQQHSYDSTLLIKLNLFFSLAVAAVGVAFTDDGWNVFRLLAMKLKYNSAGVSALDMGHLTCQDLKHRRPTKNNLNTEIHGGQLPYITTEMKSLEVQPPGLAWVQRTFNLQPQWTVEPDPQVIEQTIQSLLPSSTVQVTFLAEGALNKLYDVKVDDEVLVMRVSLPVDPYYKTMSEVSTVDWISRTTNIPVPRVITYQSSRESPIGFEWILMTRMPGRPLKELWHSLSFSAKTSLVGEFAAYSSCLFRNQLQGIGNIYGIASSINDSTLSQATGPAGNPANSNSSPLSEKEHLPTGLPEVGRIVSMNFFWGSHILQDVHRGPFTFSSDWITSRLSLRETDCQSTLDNLPASDLESDDEDDADDAIRKLEIIGKLKTLLPSFFPPNEGNPEPSVLVHEDLSSRNILVHDNGELAAILDWEWHPRRLEPDLRRYEREPSGEVSDLYWEHLWEYEVTLLRDVFIDRMKSLEPGWVEFFHKSQHQRDFDLAVQNCDNEFVARHIRAWMNDLTAGVDNCRSLRDRINED</sequence>
<name>A0A1L9REQ0_ASPWE</name>
<proteinExistence type="predicted"/>
<feature type="signal peptide" evidence="5">
    <location>
        <begin position="1"/>
        <end position="27"/>
    </location>
</feature>
<dbReference type="AlphaFoldDB" id="A0A1L9REQ0"/>
<feature type="compositionally biased region" description="Polar residues" evidence="4">
    <location>
        <begin position="294"/>
        <end position="310"/>
    </location>
</feature>
<dbReference type="InterPro" id="IPR008266">
    <property type="entry name" value="Tyr_kinase_AS"/>
</dbReference>
<dbReference type="EMBL" id="KV878214">
    <property type="protein sequence ID" value="OJJ33412.1"/>
    <property type="molecule type" value="Genomic_DNA"/>
</dbReference>
<dbReference type="InterPro" id="IPR011009">
    <property type="entry name" value="Kinase-like_dom_sf"/>
</dbReference>
<organism evidence="7 8">
    <name type="scientific">Aspergillus wentii DTO 134E9</name>
    <dbReference type="NCBI Taxonomy" id="1073089"/>
    <lineage>
        <taxon>Eukaryota</taxon>
        <taxon>Fungi</taxon>
        <taxon>Dikarya</taxon>
        <taxon>Ascomycota</taxon>
        <taxon>Pezizomycotina</taxon>
        <taxon>Eurotiomycetes</taxon>
        <taxon>Eurotiomycetidae</taxon>
        <taxon>Eurotiales</taxon>
        <taxon>Aspergillaceae</taxon>
        <taxon>Aspergillus</taxon>
        <taxon>Aspergillus subgen. Cremei</taxon>
    </lineage>
</organism>
<feature type="region of interest" description="Disordered" evidence="4">
    <location>
        <begin position="294"/>
        <end position="317"/>
    </location>
</feature>
<dbReference type="SUPFAM" id="SSF56112">
    <property type="entry name" value="Protein kinase-like (PK-like)"/>
    <property type="match status" value="1"/>
</dbReference>
<reference evidence="8" key="1">
    <citation type="journal article" date="2017" name="Genome Biol.">
        <title>Comparative genomics reveals high biological diversity and specific adaptations in the industrially and medically important fungal genus Aspergillus.</title>
        <authorList>
            <person name="de Vries R.P."/>
            <person name="Riley R."/>
            <person name="Wiebenga A."/>
            <person name="Aguilar-Osorio G."/>
            <person name="Amillis S."/>
            <person name="Uchima C.A."/>
            <person name="Anderluh G."/>
            <person name="Asadollahi M."/>
            <person name="Askin M."/>
            <person name="Barry K."/>
            <person name="Battaglia E."/>
            <person name="Bayram O."/>
            <person name="Benocci T."/>
            <person name="Braus-Stromeyer S.A."/>
            <person name="Caldana C."/>
            <person name="Canovas D."/>
            <person name="Cerqueira G.C."/>
            <person name="Chen F."/>
            <person name="Chen W."/>
            <person name="Choi C."/>
            <person name="Clum A."/>
            <person name="Dos Santos R.A."/>
            <person name="Damasio A.R."/>
            <person name="Diallinas G."/>
            <person name="Emri T."/>
            <person name="Fekete E."/>
            <person name="Flipphi M."/>
            <person name="Freyberg S."/>
            <person name="Gallo A."/>
            <person name="Gournas C."/>
            <person name="Habgood R."/>
            <person name="Hainaut M."/>
            <person name="Harispe M.L."/>
            <person name="Henrissat B."/>
            <person name="Hilden K.S."/>
            <person name="Hope R."/>
            <person name="Hossain A."/>
            <person name="Karabika E."/>
            <person name="Karaffa L."/>
            <person name="Karanyi Z."/>
            <person name="Krasevec N."/>
            <person name="Kuo A."/>
            <person name="Kusch H."/>
            <person name="LaButti K."/>
            <person name="Lagendijk E.L."/>
            <person name="Lapidus A."/>
            <person name="Levasseur A."/>
            <person name="Lindquist E."/>
            <person name="Lipzen A."/>
            <person name="Logrieco A.F."/>
            <person name="MacCabe A."/>
            <person name="Maekelae M.R."/>
            <person name="Malavazi I."/>
            <person name="Melin P."/>
            <person name="Meyer V."/>
            <person name="Mielnichuk N."/>
            <person name="Miskei M."/>
            <person name="Molnar A.P."/>
            <person name="Mule G."/>
            <person name="Ngan C.Y."/>
            <person name="Orejas M."/>
            <person name="Orosz E."/>
            <person name="Ouedraogo J.P."/>
            <person name="Overkamp K.M."/>
            <person name="Park H.-S."/>
            <person name="Perrone G."/>
            <person name="Piumi F."/>
            <person name="Punt P.J."/>
            <person name="Ram A.F."/>
            <person name="Ramon A."/>
            <person name="Rauscher S."/>
            <person name="Record E."/>
            <person name="Riano-Pachon D.M."/>
            <person name="Robert V."/>
            <person name="Roehrig J."/>
            <person name="Ruller R."/>
            <person name="Salamov A."/>
            <person name="Salih N.S."/>
            <person name="Samson R.A."/>
            <person name="Sandor E."/>
            <person name="Sanguinetti M."/>
            <person name="Schuetze T."/>
            <person name="Sepcic K."/>
            <person name="Shelest E."/>
            <person name="Sherlock G."/>
            <person name="Sophianopoulou V."/>
            <person name="Squina F.M."/>
            <person name="Sun H."/>
            <person name="Susca A."/>
            <person name="Todd R.B."/>
            <person name="Tsang A."/>
            <person name="Unkles S.E."/>
            <person name="van de Wiele N."/>
            <person name="van Rossen-Uffink D."/>
            <person name="Oliveira J.V."/>
            <person name="Vesth T.C."/>
            <person name="Visser J."/>
            <person name="Yu J.-H."/>
            <person name="Zhou M."/>
            <person name="Andersen M.R."/>
            <person name="Archer D.B."/>
            <person name="Baker S.E."/>
            <person name="Benoit I."/>
            <person name="Brakhage A.A."/>
            <person name="Braus G.H."/>
            <person name="Fischer R."/>
            <person name="Frisvad J.C."/>
            <person name="Goldman G.H."/>
            <person name="Houbraken J."/>
            <person name="Oakley B."/>
            <person name="Pocsi I."/>
            <person name="Scazzocchio C."/>
            <person name="Seiboth B."/>
            <person name="vanKuyk P.A."/>
            <person name="Wortman J."/>
            <person name="Dyer P.S."/>
            <person name="Grigoriev I.V."/>
        </authorList>
    </citation>
    <scope>NUCLEOTIDE SEQUENCE [LARGE SCALE GENOMIC DNA]</scope>
    <source>
        <strain evidence="8">DTO 134E9</strain>
    </source>
</reference>
<evidence type="ECO:0000313" key="7">
    <source>
        <dbReference type="EMBL" id="OJJ33412.1"/>
    </source>
</evidence>
<evidence type="ECO:0000256" key="2">
    <source>
        <dbReference type="ARBA" id="ARBA00047899"/>
    </source>
</evidence>
<comment type="catalytic activity">
    <reaction evidence="2">
        <text>L-threonyl-[protein] + ATP = O-phospho-L-threonyl-[protein] + ADP + H(+)</text>
        <dbReference type="Rhea" id="RHEA:46608"/>
        <dbReference type="Rhea" id="RHEA-COMP:11060"/>
        <dbReference type="Rhea" id="RHEA-COMP:11605"/>
        <dbReference type="ChEBI" id="CHEBI:15378"/>
        <dbReference type="ChEBI" id="CHEBI:30013"/>
        <dbReference type="ChEBI" id="CHEBI:30616"/>
        <dbReference type="ChEBI" id="CHEBI:61977"/>
        <dbReference type="ChEBI" id="CHEBI:456216"/>
        <dbReference type="EC" id="2.7.11.1"/>
    </reaction>
</comment>
<dbReference type="STRING" id="1073089.A0A1L9REQ0"/>
<evidence type="ECO:0000259" key="6">
    <source>
        <dbReference type="Pfam" id="PF01636"/>
    </source>
</evidence>
<feature type="chain" id="PRO_5009887458" description="non-specific serine/threonine protein kinase" evidence="5">
    <location>
        <begin position="28"/>
        <end position="547"/>
    </location>
</feature>
<comment type="catalytic activity">
    <reaction evidence="3">
        <text>L-seryl-[protein] + ATP = O-phospho-L-seryl-[protein] + ADP + H(+)</text>
        <dbReference type="Rhea" id="RHEA:17989"/>
        <dbReference type="Rhea" id="RHEA-COMP:9863"/>
        <dbReference type="Rhea" id="RHEA-COMP:11604"/>
        <dbReference type="ChEBI" id="CHEBI:15378"/>
        <dbReference type="ChEBI" id="CHEBI:29999"/>
        <dbReference type="ChEBI" id="CHEBI:30616"/>
        <dbReference type="ChEBI" id="CHEBI:83421"/>
        <dbReference type="ChEBI" id="CHEBI:456216"/>
        <dbReference type="EC" id="2.7.11.1"/>
    </reaction>
</comment>
<dbReference type="VEuPathDB" id="FungiDB:ASPWEDRAFT_174820"/>
<protein>
    <recommendedName>
        <fullName evidence="1">non-specific serine/threonine protein kinase</fullName>
        <ecNumber evidence="1">2.7.11.1</ecNumber>
    </recommendedName>
</protein>
<dbReference type="Pfam" id="PF01636">
    <property type="entry name" value="APH"/>
    <property type="match status" value="1"/>
</dbReference>
<dbReference type="EC" id="2.7.11.1" evidence="1"/>
<dbReference type="GO" id="GO:0004674">
    <property type="term" value="F:protein serine/threonine kinase activity"/>
    <property type="evidence" value="ECO:0007669"/>
    <property type="project" value="UniProtKB-EC"/>
</dbReference>